<dbReference type="PANTHER" id="PTHR19446">
    <property type="entry name" value="REVERSE TRANSCRIPTASES"/>
    <property type="match status" value="1"/>
</dbReference>
<evidence type="ECO:0000256" key="1">
    <source>
        <dbReference type="SAM" id="MobiDB-lite"/>
    </source>
</evidence>
<feature type="region of interest" description="Disordered" evidence="1">
    <location>
        <begin position="54"/>
        <end position="78"/>
    </location>
</feature>
<dbReference type="InterPro" id="IPR000477">
    <property type="entry name" value="RT_dom"/>
</dbReference>
<proteinExistence type="predicted"/>
<feature type="domain" description="Reverse transcriptase" evidence="2">
    <location>
        <begin position="185"/>
        <end position="327"/>
    </location>
</feature>
<keyword evidence="4" id="KW-1185">Reference proteome</keyword>
<sequence length="650" mass="72377">MTLYIGSMAPGCYTYTRSLFGLSSDARRHPAATNQQTKEAALEDLLRHNSQRRLYQGNTKGQENEVWTHSSPRYTHEDGPQAAVDTMVDHLRNFYSGTFIDPANRDNRFPPSSLPDTLNPFTHSLVVSTLFSLPRQKAPSIDSITTEILRPIGDLITPALTDLFTICWNWGYTPTNWRIAQVITIHKKGPASDPSNYRPISLTSVFRKLLEKCLHDLMLSSSPTLDMAQGGFRIRRSAMDQAANLHQLCHFFTRKHKQPPTLTFLDIKSAYDTLSRLIQHLFDDVSIVMQQNYQSAPFSPITGILQGSILSPHLCSTYINSLPQLVRPPDAPDVPETPSDLLVTFNCLLLYDTPIPHATTFKYLGIPFTHGGKIYRDQLIRNNGLRTAQSMFTLSTFGLNSSGYAKLLSVRLYQQFLRPQMECGLAITHLGKERANTSCARPSCHRMPTAKGDHDNHGFPWQLSHEIVTLDLTDTTRPMATILNRHPFAADQALFGPVPLSSYNNAALERDRSYTGDPHAQHPSEPTDSMAPRLADWWYPETMSVRHNHHQTAHHQLSPPAPSPIRTMPYSGPSIIPDESLSSPPSLSLHHCQMEAALADHPGRTADPGTTPTPRACRTSTCFRGFLPGLARPKSRSPLPQGSGPLSSSS</sequence>
<reference evidence="3" key="1">
    <citation type="submission" date="2016-04" db="EMBL/GenBank/DDBJ databases">
        <authorList>
            <person name="Evans L.H."/>
            <person name="Alamgir A."/>
            <person name="Owens N."/>
            <person name="Weber N.D."/>
            <person name="Virtaneva K."/>
            <person name="Barbian K."/>
            <person name="Babar A."/>
            <person name="Rosenke K."/>
        </authorList>
    </citation>
    <scope>NUCLEOTIDE SEQUENCE [LARGE SCALE GENOMIC DNA]</scope>
    <source>
        <strain evidence="3">CBS 101.48</strain>
    </source>
</reference>
<dbReference type="Pfam" id="PF00078">
    <property type="entry name" value="RVT_1"/>
    <property type="match status" value="1"/>
</dbReference>
<dbReference type="InParanoid" id="A0A168LMF5"/>
<dbReference type="OrthoDB" id="5514950at2759"/>
<dbReference type="Proteomes" id="UP000078561">
    <property type="component" value="Unassembled WGS sequence"/>
</dbReference>
<evidence type="ECO:0000313" key="3">
    <source>
        <dbReference type="EMBL" id="SAL97097.1"/>
    </source>
</evidence>
<feature type="compositionally biased region" description="Low complexity" evidence="1">
    <location>
        <begin position="636"/>
        <end position="650"/>
    </location>
</feature>
<evidence type="ECO:0000313" key="4">
    <source>
        <dbReference type="Proteomes" id="UP000078561"/>
    </source>
</evidence>
<accession>A0A168LMF5</accession>
<dbReference type="STRING" id="4829.A0A168LMF5"/>
<feature type="compositionally biased region" description="Polar residues" evidence="1">
    <location>
        <begin position="54"/>
        <end position="73"/>
    </location>
</feature>
<dbReference type="EMBL" id="LT551507">
    <property type="protein sequence ID" value="SAL97097.1"/>
    <property type="molecule type" value="Genomic_DNA"/>
</dbReference>
<name>A0A168LMF5_ABSGL</name>
<dbReference type="CDD" id="cd01650">
    <property type="entry name" value="RT_nLTR_like"/>
    <property type="match status" value="1"/>
</dbReference>
<gene>
    <name evidence="3" type="primary">ABSGL_02555.1 scaffold 3452</name>
</gene>
<organism evidence="3">
    <name type="scientific">Absidia glauca</name>
    <name type="common">Pin mould</name>
    <dbReference type="NCBI Taxonomy" id="4829"/>
    <lineage>
        <taxon>Eukaryota</taxon>
        <taxon>Fungi</taxon>
        <taxon>Fungi incertae sedis</taxon>
        <taxon>Mucoromycota</taxon>
        <taxon>Mucoromycotina</taxon>
        <taxon>Mucoromycetes</taxon>
        <taxon>Mucorales</taxon>
        <taxon>Cunninghamellaceae</taxon>
        <taxon>Absidia</taxon>
    </lineage>
</organism>
<protein>
    <recommendedName>
        <fullName evidence="2">Reverse transcriptase domain-containing protein</fullName>
    </recommendedName>
</protein>
<evidence type="ECO:0000259" key="2">
    <source>
        <dbReference type="Pfam" id="PF00078"/>
    </source>
</evidence>
<feature type="region of interest" description="Disordered" evidence="1">
    <location>
        <begin position="628"/>
        <end position="650"/>
    </location>
</feature>
<dbReference type="AlphaFoldDB" id="A0A168LMF5"/>